<evidence type="ECO:0000259" key="3">
    <source>
        <dbReference type="Pfam" id="PF02449"/>
    </source>
</evidence>
<organism evidence="4 5">
    <name type="scientific">Candidatus Kaiserbacteria bacterium RIFCSPHIGHO2_01_FULL_56_24</name>
    <dbReference type="NCBI Taxonomy" id="1798487"/>
    <lineage>
        <taxon>Bacteria</taxon>
        <taxon>Candidatus Kaiseribacteriota</taxon>
    </lineage>
</organism>
<feature type="domain" description="Glycoside hydrolase family 42 N-terminal" evidence="3">
    <location>
        <begin position="48"/>
        <end position="173"/>
    </location>
</feature>
<dbReference type="InterPro" id="IPR017853">
    <property type="entry name" value="GH"/>
</dbReference>
<dbReference type="Pfam" id="PF02449">
    <property type="entry name" value="Glyco_hydro_42"/>
    <property type="match status" value="1"/>
</dbReference>
<evidence type="ECO:0000313" key="5">
    <source>
        <dbReference type="Proteomes" id="UP000176377"/>
    </source>
</evidence>
<dbReference type="Gene3D" id="3.20.20.80">
    <property type="entry name" value="Glycosidases"/>
    <property type="match status" value="1"/>
</dbReference>
<dbReference type="SUPFAM" id="SSF51445">
    <property type="entry name" value="(Trans)glycosidases"/>
    <property type="match status" value="1"/>
</dbReference>
<dbReference type="GO" id="GO:0005975">
    <property type="term" value="P:carbohydrate metabolic process"/>
    <property type="evidence" value="ECO:0007669"/>
    <property type="project" value="InterPro"/>
</dbReference>
<dbReference type="AlphaFoldDB" id="A0A1F6DFB3"/>
<protein>
    <recommendedName>
        <fullName evidence="3">Glycoside hydrolase family 42 N-terminal domain-containing protein</fullName>
    </recommendedName>
</protein>
<keyword evidence="2" id="KW-0326">Glycosidase</keyword>
<evidence type="ECO:0000313" key="4">
    <source>
        <dbReference type="EMBL" id="OGG60118.1"/>
    </source>
</evidence>
<reference evidence="4 5" key="1">
    <citation type="journal article" date="2016" name="Nat. Commun.">
        <title>Thousands of microbial genomes shed light on interconnected biogeochemical processes in an aquifer system.</title>
        <authorList>
            <person name="Anantharaman K."/>
            <person name="Brown C.T."/>
            <person name="Hug L.A."/>
            <person name="Sharon I."/>
            <person name="Castelle C.J."/>
            <person name="Probst A.J."/>
            <person name="Thomas B.C."/>
            <person name="Singh A."/>
            <person name="Wilkins M.J."/>
            <person name="Karaoz U."/>
            <person name="Brodie E.L."/>
            <person name="Williams K.H."/>
            <person name="Hubbard S.S."/>
            <person name="Banfield J.F."/>
        </authorList>
    </citation>
    <scope>NUCLEOTIDE SEQUENCE [LARGE SCALE GENOMIC DNA]</scope>
</reference>
<dbReference type="GO" id="GO:0009341">
    <property type="term" value="C:beta-galactosidase complex"/>
    <property type="evidence" value="ECO:0007669"/>
    <property type="project" value="InterPro"/>
</dbReference>
<dbReference type="Proteomes" id="UP000176377">
    <property type="component" value="Unassembled WGS sequence"/>
</dbReference>
<name>A0A1F6DFB3_9BACT</name>
<sequence>MRLLAKILIGIGIVLAVLYALSLRTIPDTITYGVSFSKLHSDELHLDWKEAYRAVLEDLGVKHLRLSAYWPTIEPDQGRFDFSVLDYQMQLAVSHKVDVILAVGRKTPGWPECHFPDWTQDLSKDDEHAARISYITAVVNRYKDSPALRYWQVENEPFLSFAIDRCGAPDEAFFSQEIDLVRSLDPQHPIITTDGGEFGTWHKARKYGDVFGSTMYLYVWSRHIGYWRYPISAGFFRLKQNVVDALFGKKPSILIELGLEPWLNQPIADTPIDEQLGHMSPERFEELIALASRTGFSEQYLWGAEWWYYMKAKGHPEFWERAKRLFK</sequence>
<comment type="caution">
    <text evidence="4">The sequence shown here is derived from an EMBL/GenBank/DDBJ whole genome shotgun (WGS) entry which is preliminary data.</text>
</comment>
<dbReference type="EMBL" id="MFLA01000013">
    <property type="protein sequence ID" value="OGG60118.1"/>
    <property type="molecule type" value="Genomic_DNA"/>
</dbReference>
<evidence type="ECO:0000256" key="1">
    <source>
        <dbReference type="ARBA" id="ARBA00022801"/>
    </source>
</evidence>
<proteinExistence type="predicted"/>
<dbReference type="GO" id="GO:0004565">
    <property type="term" value="F:beta-galactosidase activity"/>
    <property type="evidence" value="ECO:0007669"/>
    <property type="project" value="InterPro"/>
</dbReference>
<gene>
    <name evidence="4" type="ORF">A2765_00945</name>
</gene>
<evidence type="ECO:0000256" key="2">
    <source>
        <dbReference type="ARBA" id="ARBA00023295"/>
    </source>
</evidence>
<keyword evidence="1" id="KW-0378">Hydrolase</keyword>
<accession>A0A1F6DFB3</accession>
<dbReference type="InterPro" id="IPR013529">
    <property type="entry name" value="Glyco_hydro_42_N"/>
</dbReference>